<dbReference type="InterPro" id="IPR000674">
    <property type="entry name" value="Ald_Oxase/Xan_DH_a/b"/>
</dbReference>
<evidence type="ECO:0000256" key="1">
    <source>
        <dbReference type="ARBA" id="ARBA00022505"/>
    </source>
</evidence>
<dbReference type="InterPro" id="IPR008274">
    <property type="entry name" value="AldOxase/xan_DH_MoCoBD1"/>
</dbReference>
<evidence type="ECO:0000313" key="6">
    <source>
        <dbReference type="Proteomes" id="UP000782312"/>
    </source>
</evidence>
<dbReference type="Proteomes" id="UP000782312">
    <property type="component" value="Unassembled WGS sequence"/>
</dbReference>
<dbReference type="Pfam" id="PF20256">
    <property type="entry name" value="MoCoBD_2"/>
    <property type="match status" value="1"/>
</dbReference>
<gene>
    <name evidence="5" type="ORF">HYZ11_02440</name>
</gene>
<accession>A0A932MNR3</accession>
<dbReference type="SUPFAM" id="SSF56003">
    <property type="entry name" value="Molybdenum cofactor-binding domain"/>
    <property type="match status" value="1"/>
</dbReference>
<evidence type="ECO:0000256" key="3">
    <source>
        <dbReference type="ARBA" id="ARBA00053029"/>
    </source>
</evidence>
<dbReference type="Pfam" id="PF01315">
    <property type="entry name" value="Ald_Xan_dh_C"/>
    <property type="match status" value="1"/>
</dbReference>
<dbReference type="SUPFAM" id="SSF54665">
    <property type="entry name" value="CO dehydrogenase molybdoprotein N-domain-like"/>
    <property type="match status" value="1"/>
</dbReference>
<dbReference type="FunFam" id="3.30.365.10:FF:000001">
    <property type="entry name" value="Xanthine dehydrogenase oxidase"/>
    <property type="match status" value="1"/>
</dbReference>
<dbReference type="AlphaFoldDB" id="A0A932MNR3"/>
<evidence type="ECO:0000259" key="4">
    <source>
        <dbReference type="SMART" id="SM01008"/>
    </source>
</evidence>
<dbReference type="InterPro" id="IPR037165">
    <property type="entry name" value="AldOxase/xan_DH_Mopterin-bd_sf"/>
</dbReference>
<proteinExistence type="predicted"/>
<sequence>MARAPEAPKFIGAPIKRRDDPRLIQGRARYVDDIQLPGALHLAFVRSPFGHAAIRGVDASKARRAPGVVAVYTGADLAGAIGPVPVAGLVPDARVPAQPVLAEKKALFAGEPVAAVAAETRYQARDAADLVEVDYEALDAVVDLEKALAPGAPKVHDQFEDNAAFRWEIKGGDAEAGLRAADVVIKRKIANPRVVPLALEPRGVLAHYRPGEDKMTLWSSTQVPHKLRTLLAQQIGMAENRLRVIAPEVGGGFGSKLNVYREEALAAHASRALGRPVKWIESRSENFLATIHGRGQLGEVEMGLKRDGTVTALRYNVLADCGAYYQLLTVGIFTLTGLMLPGPYKIPNIEMKVTGVFTNKMATDAYRGAGRPEATYILERMMDLAAAELGMDPVDIRRKNFPAKTEFPFPTSAGLTYDSGDYHASLDKALATAGYPEMRRRQAEARKEGRYLGIGLSTYVEICGMGPSAAMGGQGWESARVRVEPSGKVTVFSGASPHGQGQETSFAQIVADGLGVAVDDVEVIHGDTDVVPYGVGTFGSRGTVVGGSAVVLARDKVRDKMARFAALRFEADPSDIAFEGGKVFVRSAPEKSAPFARIARMAYDAIQLPPGAEPGLEETRFFEPPNFTFPFGAHVVLVEVDPETGEVKVLRYVAVDDVGNMINPLLVRGQIHGGIAQGAGQALEEEVIYGEGGQPLNATLMHYALPKAHLLPRFELGHTTTPTDVNPLGAKGVGEAGTIGSTPAVVNAVLDALAPFGVRHLDMPLRPEKVWRAIRESKGGAR</sequence>
<dbReference type="InterPro" id="IPR016208">
    <property type="entry name" value="Ald_Oxase/xanthine_DH-like"/>
</dbReference>
<organism evidence="5 6">
    <name type="scientific">Tectimicrobiota bacterium</name>
    <dbReference type="NCBI Taxonomy" id="2528274"/>
    <lineage>
        <taxon>Bacteria</taxon>
        <taxon>Pseudomonadati</taxon>
        <taxon>Nitrospinota/Tectimicrobiota group</taxon>
        <taxon>Candidatus Tectimicrobiota</taxon>
    </lineage>
</organism>
<dbReference type="PANTHER" id="PTHR11908:SF132">
    <property type="entry name" value="ALDEHYDE OXIDASE 1-RELATED"/>
    <property type="match status" value="1"/>
</dbReference>
<keyword evidence="1" id="KW-0500">Molybdenum</keyword>
<dbReference type="InterPro" id="IPR046867">
    <property type="entry name" value="AldOxase/xan_DH_MoCoBD2"/>
</dbReference>
<dbReference type="InterPro" id="IPR036856">
    <property type="entry name" value="Ald_Oxase/Xan_DH_a/b_sf"/>
</dbReference>
<dbReference type="Pfam" id="PF02738">
    <property type="entry name" value="MoCoBD_1"/>
    <property type="match status" value="1"/>
</dbReference>
<dbReference type="GO" id="GO:0005506">
    <property type="term" value="F:iron ion binding"/>
    <property type="evidence" value="ECO:0007669"/>
    <property type="project" value="InterPro"/>
</dbReference>
<comment type="cofactor">
    <cofactor evidence="3">
        <name>Mo-molybdopterin cytosine dinucleotide</name>
        <dbReference type="ChEBI" id="CHEBI:71308"/>
    </cofactor>
</comment>
<dbReference type="EMBL" id="JACPUR010000003">
    <property type="protein sequence ID" value="MBI3126446.1"/>
    <property type="molecule type" value="Genomic_DNA"/>
</dbReference>
<dbReference type="SMART" id="SM01008">
    <property type="entry name" value="Ald_Xan_dh_C"/>
    <property type="match status" value="1"/>
</dbReference>
<evidence type="ECO:0000313" key="5">
    <source>
        <dbReference type="EMBL" id="MBI3126446.1"/>
    </source>
</evidence>
<evidence type="ECO:0000256" key="2">
    <source>
        <dbReference type="ARBA" id="ARBA00023002"/>
    </source>
</evidence>
<keyword evidence="2" id="KW-0560">Oxidoreductase</keyword>
<feature type="domain" description="Aldehyde oxidase/xanthine dehydrogenase a/b hammerhead" evidence="4">
    <location>
        <begin position="25"/>
        <end position="139"/>
    </location>
</feature>
<reference evidence="5" key="1">
    <citation type="submission" date="2020-07" db="EMBL/GenBank/DDBJ databases">
        <title>Huge and variable diversity of episymbiotic CPR bacteria and DPANN archaea in groundwater ecosystems.</title>
        <authorList>
            <person name="He C.Y."/>
            <person name="Keren R."/>
            <person name="Whittaker M."/>
            <person name="Farag I.F."/>
            <person name="Doudna J."/>
            <person name="Cate J.H.D."/>
            <person name="Banfield J.F."/>
        </authorList>
    </citation>
    <scope>NUCLEOTIDE SEQUENCE</scope>
    <source>
        <strain evidence="5">NC_groundwater_763_Ag_S-0.2um_68_21</strain>
    </source>
</reference>
<protein>
    <submittedName>
        <fullName evidence="5">Xanthine dehydrogenase family protein molybdopterin-binding subunit</fullName>
    </submittedName>
</protein>
<name>A0A932MNR3_UNCTE</name>
<dbReference type="Gene3D" id="3.30.365.10">
    <property type="entry name" value="Aldehyde oxidase/xanthine dehydrogenase, molybdopterin binding domain"/>
    <property type="match status" value="4"/>
</dbReference>
<dbReference type="GO" id="GO:0016491">
    <property type="term" value="F:oxidoreductase activity"/>
    <property type="evidence" value="ECO:0007669"/>
    <property type="project" value="UniProtKB-KW"/>
</dbReference>
<comment type="caution">
    <text evidence="5">The sequence shown here is derived from an EMBL/GenBank/DDBJ whole genome shotgun (WGS) entry which is preliminary data.</text>
</comment>
<dbReference type="PANTHER" id="PTHR11908">
    <property type="entry name" value="XANTHINE DEHYDROGENASE"/>
    <property type="match status" value="1"/>
</dbReference>
<dbReference type="Gene3D" id="3.90.1170.50">
    <property type="entry name" value="Aldehyde oxidase/xanthine dehydrogenase, a/b hammerhead"/>
    <property type="match status" value="1"/>
</dbReference>